<dbReference type="SMART" id="SM00387">
    <property type="entry name" value="HATPase_c"/>
    <property type="match status" value="1"/>
</dbReference>
<keyword evidence="9" id="KW-0067">ATP-binding</keyword>
<dbReference type="SMART" id="SM00260">
    <property type="entry name" value="CheW"/>
    <property type="match status" value="1"/>
</dbReference>
<dbReference type="InterPro" id="IPR037006">
    <property type="entry name" value="CheA-like_homodim_sf"/>
</dbReference>
<evidence type="ECO:0000256" key="5">
    <source>
        <dbReference type="ARBA" id="ARBA00022553"/>
    </source>
</evidence>
<evidence type="ECO:0000256" key="1">
    <source>
        <dbReference type="ARBA" id="ARBA00000085"/>
    </source>
</evidence>
<dbReference type="GO" id="GO:0005524">
    <property type="term" value="F:ATP binding"/>
    <property type="evidence" value="ECO:0007669"/>
    <property type="project" value="UniProtKB-KW"/>
</dbReference>
<dbReference type="SUPFAM" id="SSF55874">
    <property type="entry name" value="ATPase domain of HSP90 chaperone/DNA topoisomerase II/histidine kinase"/>
    <property type="match status" value="1"/>
</dbReference>
<dbReference type="FunFam" id="2.30.30.40:FF:000048">
    <property type="entry name" value="Chemotaxis protein CheA, putative"/>
    <property type="match status" value="1"/>
</dbReference>
<dbReference type="SUPFAM" id="SSF47226">
    <property type="entry name" value="Histidine-containing phosphotransfer domain, HPT domain"/>
    <property type="match status" value="1"/>
</dbReference>
<dbReference type="FunFam" id="3.30.565.10:FF:000016">
    <property type="entry name" value="Chemotaxis protein CheA, putative"/>
    <property type="match status" value="1"/>
</dbReference>
<evidence type="ECO:0000256" key="4">
    <source>
        <dbReference type="ARBA" id="ARBA00022500"/>
    </source>
</evidence>
<dbReference type="InterPro" id="IPR002545">
    <property type="entry name" value="CheW-lke_dom"/>
</dbReference>
<dbReference type="AlphaFoldDB" id="A0A0D6PED4"/>
<dbReference type="STRING" id="1120923.SAMN02746095_01572"/>
<evidence type="ECO:0000256" key="11">
    <source>
        <dbReference type="ARBA" id="ARBA00035100"/>
    </source>
</evidence>
<dbReference type="InterPro" id="IPR036097">
    <property type="entry name" value="HisK_dim/P_sf"/>
</dbReference>
<comment type="catalytic activity">
    <reaction evidence="1">
        <text>ATP + protein L-histidine = ADP + protein N-phospho-L-histidine.</text>
        <dbReference type="EC" id="2.7.13.3"/>
    </reaction>
</comment>
<dbReference type="GO" id="GO:0006935">
    <property type="term" value="P:chemotaxis"/>
    <property type="evidence" value="ECO:0007669"/>
    <property type="project" value="UniProtKB-KW"/>
</dbReference>
<proteinExistence type="predicted"/>
<protein>
    <recommendedName>
        <fullName evidence="3">Chemotaxis protein CheA</fullName>
        <ecNumber evidence="2">2.7.13.3</ecNumber>
    </recommendedName>
</protein>
<evidence type="ECO:0000256" key="9">
    <source>
        <dbReference type="ARBA" id="ARBA00022840"/>
    </source>
</evidence>
<keyword evidence="17" id="KW-1185">Reference proteome</keyword>
<dbReference type="Pfam" id="PF02895">
    <property type="entry name" value="H-kinase_dim"/>
    <property type="match status" value="1"/>
</dbReference>
<evidence type="ECO:0000259" key="15">
    <source>
        <dbReference type="PROSITE" id="PS50894"/>
    </source>
</evidence>
<dbReference type="Gene3D" id="1.20.120.160">
    <property type="entry name" value="HPT domain"/>
    <property type="match status" value="1"/>
</dbReference>
<dbReference type="InterPro" id="IPR003594">
    <property type="entry name" value="HATPase_dom"/>
</dbReference>
<dbReference type="CDD" id="cd16916">
    <property type="entry name" value="HATPase_CheA-like"/>
    <property type="match status" value="1"/>
</dbReference>
<dbReference type="InterPro" id="IPR051315">
    <property type="entry name" value="Bact_Chemotaxis_CheA"/>
</dbReference>
<evidence type="ECO:0000313" key="17">
    <source>
        <dbReference type="Proteomes" id="UP000032668"/>
    </source>
</evidence>
<evidence type="ECO:0000259" key="14">
    <source>
        <dbReference type="PROSITE" id="PS50851"/>
    </source>
</evidence>
<keyword evidence="7" id="KW-0547">Nucleotide-binding</keyword>
<keyword evidence="4" id="KW-0145">Chemotaxis</keyword>
<dbReference type="Gene3D" id="1.10.287.560">
    <property type="entry name" value="Histidine kinase CheA-like, homodimeric domain"/>
    <property type="match status" value="1"/>
</dbReference>
<keyword evidence="6" id="KW-0808">Transferase</keyword>
<keyword evidence="5 12" id="KW-0597">Phosphoprotein</keyword>
<comment type="caution">
    <text evidence="16">The sequence shown here is derived from an EMBL/GenBank/DDBJ whole genome shotgun (WGS) entry which is preliminary data.</text>
</comment>
<dbReference type="Pfam" id="PF01584">
    <property type="entry name" value="CheW"/>
    <property type="match status" value="1"/>
</dbReference>
<dbReference type="Gene3D" id="3.30.565.10">
    <property type="entry name" value="Histidine kinase-like ATPase, C-terminal domain"/>
    <property type="match status" value="1"/>
</dbReference>
<feature type="domain" description="CheW-like" evidence="14">
    <location>
        <begin position="562"/>
        <end position="698"/>
    </location>
</feature>
<dbReference type="Gene3D" id="2.30.30.40">
    <property type="entry name" value="SH3 Domains"/>
    <property type="match status" value="1"/>
</dbReference>
<dbReference type="PROSITE" id="PS50851">
    <property type="entry name" value="CHEW"/>
    <property type="match status" value="1"/>
</dbReference>
<gene>
    <name evidence="16" type="ORF">Aam_018_038</name>
</gene>
<reference evidence="16 17" key="1">
    <citation type="submission" date="2012-11" db="EMBL/GenBank/DDBJ databases">
        <title>Whole genome sequence of Acidocella aminolytica 101 = DSM 11237.</title>
        <authorList>
            <person name="Azuma Y."/>
            <person name="Higashiura N."/>
            <person name="Hirakawa H."/>
            <person name="Matsushita K."/>
        </authorList>
    </citation>
    <scope>NUCLEOTIDE SEQUENCE [LARGE SCALE GENOMIC DNA]</scope>
    <source>
        <strain evidence="17">101 / DSM 11237</strain>
    </source>
</reference>
<dbReference type="InterPro" id="IPR036641">
    <property type="entry name" value="HPT_dom_sf"/>
</dbReference>
<dbReference type="InterPro" id="IPR004358">
    <property type="entry name" value="Sig_transdc_His_kin-like_C"/>
</dbReference>
<dbReference type="InterPro" id="IPR036890">
    <property type="entry name" value="HATPase_C_sf"/>
</dbReference>
<dbReference type="InterPro" id="IPR004105">
    <property type="entry name" value="CheA-like_dim"/>
</dbReference>
<dbReference type="SMART" id="SM01231">
    <property type="entry name" value="H-kinase_dim"/>
    <property type="match status" value="1"/>
</dbReference>
<evidence type="ECO:0000256" key="2">
    <source>
        <dbReference type="ARBA" id="ARBA00012438"/>
    </source>
</evidence>
<evidence type="ECO:0000256" key="6">
    <source>
        <dbReference type="ARBA" id="ARBA00022679"/>
    </source>
</evidence>
<evidence type="ECO:0000259" key="13">
    <source>
        <dbReference type="PROSITE" id="PS50109"/>
    </source>
</evidence>
<dbReference type="PROSITE" id="PS50109">
    <property type="entry name" value="HIS_KIN"/>
    <property type="match status" value="1"/>
</dbReference>
<dbReference type="InterPro" id="IPR008207">
    <property type="entry name" value="Sig_transdc_His_kin_Hpt_dom"/>
</dbReference>
<dbReference type="Proteomes" id="UP000032668">
    <property type="component" value="Unassembled WGS sequence"/>
</dbReference>
<dbReference type="InterPro" id="IPR036061">
    <property type="entry name" value="CheW-like_dom_sf"/>
</dbReference>
<evidence type="ECO:0000256" key="3">
    <source>
        <dbReference type="ARBA" id="ARBA00021495"/>
    </source>
</evidence>
<dbReference type="GO" id="GO:0000155">
    <property type="term" value="F:phosphorelay sensor kinase activity"/>
    <property type="evidence" value="ECO:0007669"/>
    <property type="project" value="InterPro"/>
</dbReference>
<feature type="domain" description="Histidine kinase" evidence="13">
    <location>
        <begin position="309"/>
        <end position="560"/>
    </location>
</feature>
<evidence type="ECO:0000256" key="8">
    <source>
        <dbReference type="ARBA" id="ARBA00022777"/>
    </source>
</evidence>
<dbReference type="PANTHER" id="PTHR43395:SF10">
    <property type="entry name" value="CHEMOTAXIS PROTEIN CHEA"/>
    <property type="match status" value="1"/>
</dbReference>
<dbReference type="SUPFAM" id="SSF50341">
    <property type="entry name" value="CheW-like"/>
    <property type="match status" value="1"/>
</dbReference>
<dbReference type="PROSITE" id="PS50894">
    <property type="entry name" value="HPT"/>
    <property type="match status" value="1"/>
</dbReference>
<evidence type="ECO:0000256" key="12">
    <source>
        <dbReference type="PROSITE-ProRule" id="PRU00110"/>
    </source>
</evidence>
<feature type="modified residue" description="Phosphohistidine" evidence="12">
    <location>
        <position position="48"/>
    </location>
</feature>
<dbReference type="CDD" id="cd00088">
    <property type="entry name" value="HPT"/>
    <property type="match status" value="1"/>
</dbReference>
<dbReference type="SUPFAM" id="SSF47384">
    <property type="entry name" value="Homodimeric domain of signal transducing histidine kinase"/>
    <property type="match status" value="1"/>
</dbReference>
<dbReference type="PRINTS" id="PR00344">
    <property type="entry name" value="BCTRLSENSOR"/>
</dbReference>
<accession>A0A0D6PED4</accession>
<dbReference type="CDD" id="cd00731">
    <property type="entry name" value="CheA_reg"/>
    <property type="match status" value="1"/>
</dbReference>
<comment type="function">
    <text evidence="11">Involved in the transmission of sensory signals from the chemoreceptors to the flagellar motors. CheA is autophosphorylated; it can transfer its phosphate group to either CheB or CheY.</text>
</comment>
<dbReference type="EMBL" id="BANC01000018">
    <property type="protein sequence ID" value="GAN79214.1"/>
    <property type="molecule type" value="Genomic_DNA"/>
</dbReference>
<feature type="domain" description="HPt" evidence="15">
    <location>
        <begin position="1"/>
        <end position="105"/>
    </location>
</feature>
<dbReference type="Pfam" id="PF01627">
    <property type="entry name" value="Hpt"/>
    <property type="match status" value="1"/>
</dbReference>
<dbReference type="RefSeq" id="WP_048877689.1">
    <property type="nucleotide sequence ID" value="NZ_BANC01000018.1"/>
</dbReference>
<organism evidence="16 17">
    <name type="scientific">Acidocella aminolytica 101 = DSM 11237</name>
    <dbReference type="NCBI Taxonomy" id="1120923"/>
    <lineage>
        <taxon>Bacteria</taxon>
        <taxon>Pseudomonadati</taxon>
        <taxon>Pseudomonadota</taxon>
        <taxon>Alphaproteobacteria</taxon>
        <taxon>Acetobacterales</taxon>
        <taxon>Acidocellaceae</taxon>
        <taxon>Acidocella</taxon>
    </lineage>
</organism>
<evidence type="ECO:0000256" key="10">
    <source>
        <dbReference type="ARBA" id="ARBA00023012"/>
    </source>
</evidence>
<name>A0A0D6PED4_9PROT</name>
<dbReference type="PANTHER" id="PTHR43395">
    <property type="entry name" value="SENSOR HISTIDINE KINASE CHEA"/>
    <property type="match status" value="1"/>
</dbReference>
<dbReference type="GO" id="GO:0005737">
    <property type="term" value="C:cytoplasm"/>
    <property type="evidence" value="ECO:0007669"/>
    <property type="project" value="InterPro"/>
</dbReference>
<dbReference type="OrthoDB" id="9803176at2"/>
<keyword evidence="8 16" id="KW-0418">Kinase</keyword>
<evidence type="ECO:0000313" key="16">
    <source>
        <dbReference type="EMBL" id="GAN79214.1"/>
    </source>
</evidence>
<keyword evidence="10" id="KW-0902">Two-component regulatory system</keyword>
<dbReference type="SMART" id="SM00073">
    <property type="entry name" value="HPT"/>
    <property type="match status" value="1"/>
</dbReference>
<evidence type="ECO:0000256" key="7">
    <source>
        <dbReference type="ARBA" id="ARBA00022741"/>
    </source>
</evidence>
<dbReference type="Pfam" id="PF02518">
    <property type="entry name" value="HATPase_c"/>
    <property type="match status" value="1"/>
</dbReference>
<dbReference type="InterPro" id="IPR005467">
    <property type="entry name" value="His_kinase_dom"/>
</dbReference>
<sequence length="717" mass="77313">MEDPLAAIRVTFFQECEEQLSELESGLIAMENGTAESETVNAVFRAVHSMKGGAGIFALDELVRFAHVFETALDKVRSGSLEATPPVVAIFLRAADILADLVRAARDGGAVDQARVADVVKAFDEIEGQKEIPGSHEEEMVADPSEAQDNVWEVTFTPYPALYAKANEAALLLRELNRLGETEIKLDTSLLPELLELDPEGAYLTWLITLKSDCEESDIRELFEFVEDDCRLEIGRSETEGFAPGTVITGDNGFKFEFFPPMEEEIEEETEVKVVEKKKEEAAPKPVEQALVHASAVQAMVTKAETANSVAPTIRVDLDRVDRMIDLVGELVINEAMLSQRVLEAGINRASGVAMALEELEHLTREIQDSVMAIRAQPVRSVFQRMPRLVREVAAMTGKQVRLVTEGEATEVDKTVIERIADPLTHMIRNAIDHGLESTESRIAAGKPAEGTVRLTAVHRSGRIVLEVADDGGGINRSRVRQKAVENGLILPDAQLSDEEIDNLIFLPGFSTAAKVSDISGRGVGMDVVRQSIQALGGRISISSRPGYGSTFTLSLPLTLAVLDGMVVSAHNHTLIIPLGAIMETLKPRAEDVFPLDGDLNMLALRGGYVPVVDVAHCLGYSVQHAEPEQSVALLVEGEGGARAVLLVDAIHGQRQVVIKSLEANYRAVPGIAAATVMGDGRVALIVDVDAVVQNAGAESNAHTAELNNLEISGGAA</sequence>
<dbReference type="EC" id="2.7.13.3" evidence="2"/>